<name>A0ABV0XJN7_9TELE</name>
<evidence type="ECO:0000313" key="3">
    <source>
        <dbReference type="EMBL" id="MEQ2281691.1"/>
    </source>
</evidence>
<evidence type="ECO:0000256" key="1">
    <source>
        <dbReference type="SAM" id="Phobius"/>
    </source>
</evidence>
<comment type="caution">
    <text evidence="3">The sequence shown here is derived from an EMBL/GenBank/DDBJ whole genome shotgun (WGS) entry which is preliminary data.</text>
</comment>
<keyword evidence="4" id="KW-1185">Reference proteome</keyword>
<reference evidence="3 4" key="1">
    <citation type="submission" date="2021-06" db="EMBL/GenBank/DDBJ databases">
        <authorList>
            <person name="Palmer J.M."/>
        </authorList>
    </citation>
    <scope>NUCLEOTIDE SEQUENCE [LARGE SCALE GENOMIC DNA]</scope>
    <source>
        <strain evidence="3 4">AS_MEX2019</strain>
        <tissue evidence="3">Muscle</tissue>
    </source>
</reference>
<keyword evidence="1" id="KW-0812">Transmembrane</keyword>
<protein>
    <submittedName>
        <fullName evidence="3">Uncharacterized protein</fullName>
    </submittedName>
</protein>
<feature type="transmembrane region" description="Helical" evidence="1">
    <location>
        <begin position="67"/>
        <end position="95"/>
    </location>
</feature>
<sequence length="161" mass="18138">MVSLFHTSLTCLILLFHLRPPDHLNMILLVVPKTRLEFRGDWAFLVVAPKLWSKLPLNIRQACSVAVFLWLLVQCVLVSCCFYLTTVFVVCFYCFQYTLVQFPGSDAASPADDGRRDQTFHNRLVEDLQHLAANTEGPKLPQEVQSALSLLVDGFTVASPL</sequence>
<accession>A0ABV0XJN7</accession>
<dbReference type="EMBL" id="JAHRIP010004393">
    <property type="protein sequence ID" value="MEQ2281691.1"/>
    <property type="molecule type" value="Genomic_DNA"/>
</dbReference>
<feature type="chain" id="PRO_5045099313" evidence="2">
    <location>
        <begin position="24"/>
        <end position="161"/>
    </location>
</feature>
<evidence type="ECO:0000313" key="4">
    <source>
        <dbReference type="Proteomes" id="UP001469553"/>
    </source>
</evidence>
<proteinExistence type="predicted"/>
<gene>
    <name evidence="3" type="ORF">AMECASPLE_033024</name>
</gene>
<dbReference type="Proteomes" id="UP001469553">
    <property type="component" value="Unassembled WGS sequence"/>
</dbReference>
<keyword evidence="1" id="KW-1133">Transmembrane helix</keyword>
<organism evidence="3 4">
    <name type="scientific">Ameca splendens</name>
    <dbReference type="NCBI Taxonomy" id="208324"/>
    <lineage>
        <taxon>Eukaryota</taxon>
        <taxon>Metazoa</taxon>
        <taxon>Chordata</taxon>
        <taxon>Craniata</taxon>
        <taxon>Vertebrata</taxon>
        <taxon>Euteleostomi</taxon>
        <taxon>Actinopterygii</taxon>
        <taxon>Neopterygii</taxon>
        <taxon>Teleostei</taxon>
        <taxon>Neoteleostei</taxon>
        <taxon>Acanthomorphata</taxon>
        <taxon>Ovalentaria</taxon>
        <taxon>Atherinomorphae</taxon>
        <taxon>Cyprinodontiformes</taxon>
        <taxon>Goodeidae</taxon>
        <taxon>Ameca</taxon>
    </lineage>
</organism>
<feature type="signal peptide" evidence="2">
    <location>
        <begin position="1"/>
        <end position="23"/>
    </location>
</feature>
<keyword evidence="2" id="KW-0732">Signal</keyword>
<evidence type="ECO:0000256" key="2">
    <source>
        <dbReference type="SAM" id="SignalP"/>
    </source>
</evidence>
<keyword evidence="1" id="KW-0472">Membrane</keyword>